<dbReference type="InterPro" id="IPR045621">
    <property type="entry name" value="BPD_transp_1_N"/>
</dbReference>
<dbReference type="EMBL" id="BARU01047979">
    <property type="protein sequence ID" value="GAH92235.1"/>
    <property type="molecule type" value="Genomic_DNA"/>
</dbReference>
<feature type="transmembrane region" description="Helical" evidence="4">
    <location>
        <begin position="9"/>
        <end position="30"/>
    </location>
</feature>
<evidence type="ECO:0000256" key="2">
    <source>
        <dbReference type="ARBA" id="ARBA00022448"/>
    </source>
</evidence>
<dbReference type="AlphaFoldDB" id="X1KF22"/>
<keyword evidence="4" id="KW-0812">Transmembrane</keyword>
<feature type="domain" description="ABC transporter type 1 GsiC-like N-terminal" evidence="5">
    <location>
        <begin position="1"/>
        <end position="49"/>
    </location>
</feature>
<keyword evidence="2" id="KW-0813">Transport</keyword>
<keyword evidence="3" id="KW-1003">Cell membrane</keyword>
<evidence type="ECO:0000259" key="5">
    <source>
        <dbReference type="Pfam" id="PF19300"/>
    </source>
</evidence>
<dbReference type="Pfam" id="PF19300">
    <property type="entry name" value="BPD_transp_1_N"/>
    <property type="match status" value="1"/>
</dbReference>
<evidence type="ECO:0000256" key="1">
    <source>
        <dbReference type="ARBA" id="ARBA00004651"/>
    </source>
</evidence>
<sequence>MLSFLTRRLLLGILTIFGVILITFILVRVIPSDPAAQWVGGRATPKQVEA</sequence>
<keyword evidence="4" id="KW-0472">Membrane</keyword>
<keyword evidence="4" id="KW-1133">Transmembrane helix</keyword>
<organism evidence="6">
    <name type="scientific">marine sediment metagenome</name>
    <dbReference type="NCBI Taxonomy" id="412755"/>
    <lineage>
        <taxon>unclassified sequences</taxon>
        <taxon>metagenomes</taxon>
        <taxon>ecological metagenomes</taxon>
    </lineage>
</organism>
<evidence type="ECO:0000256" key="4">
    <source>
        <dbReference type="SAM" id="Phobius"/>
    </source>
</evidence>
<evidence type="ECO:0000256" key="3">
    <source>
        <dbReference type="ARBA" id="ARBA00022475"/>
    </source>
</evidence>
<comment type="caution">
    <text evidence="6">The sequence shown here is derived from an EMBL/GenBank/DDBJ whole genome shotgun (WGS) entry which is preliminary data.</text>
</comment>
<name>X1KF22_9ZZZZ</name>
<evidence type="ECO:0000313" key="6">
    <source>
        <dbReference type="EMBL" id="GAH92235.1"/>
    </source>
</evidence>
<proteinExistence type="predicted"/>
<accession>X1KF22</accession>
<feature type="non-terminal residue" evidence="6">
    <location>
        <position position="50"/>
    </location>
</feature>
<gene>
    <name evidence="6" type="ORF">S03H2_71585</name>
</gene>
<dbReference type="GO" id="GO:0005886">
    <property type="term" value="C:plasma membrane"/>
    <property type="evidence" value="ECO:0007669"/>
    <property type="project" value="UniProtKB-SubCell"/>
</dbReference>
<comment type="subcellular location">
    <subcellularLocation>
        <location evidence="1">Cell membrane</location>
        <topology evidence="1">Multi-pass membrane protein</topology>
    </subcellularLocation>
</comment>
<protein>
    <recommendedName>
        <fullName evidence="5">ABC transporter type 1 GsiC-like N-terminal domain-containing protein</fullName>
    </recommendedName>
</protein>
<reference evidence="6" key="1">
    <citation type="journal article" date="2014" name="Front. Microbiol.">
        <title>High frequency of phylogenetically diverse reductive dehalogenase-homologous genes in deep subseafloor sedimentary metagenomes.</title>
        <authorList>
            <person name="Kawai M."/>
            <person name="Futagami T."/>
            <person name="Toyoda A."/>
            <person name="Takaki Y."/>
            <person name="Nishi S."/>
            <person name="Hori S."/>
            <person name="Arai W."/>
            <person name="Tsubouchi T."/>
            <person name="Morono Y."/>
            <person name="Uchiyama I."/>
            <person name="Ito T."/>
            <person name="Fujiyama A."/>
            <person name="Inagaki F."/>
            <person name="Takami H."/>
        </authorList>
    </citation>
    <scope>NUCLEOTIDE SEQUENCE</scope>
    <source>
        <strain evidence="6">Expedition CK06-06</strain>
    </source>
</reference>